<proteinExistence type="predicted"/>
<dbReference type="AlphaFoldDB" id="A0A0F5I471"/>
<accession>A0A0F5I471</accession>
<keyword evidence="3" id="KW-1185">Reference proteome</keyword>
<evidence type="ECO:0000313" key="3">
    <source>
        <dbReference type="Proteomes" id="UP000031563"/>
    </source>
</evidence>
<dbReference type="STRING" id="1221996.QY95_01474"/>
<evidence type="ECO:0000313" key="2">
    <source>
        <dbReference type="EMBL" id="KKB40479.1"/>
    </source>
</evidence>
<reference evidence="2" key="1">
    <citation type="submission" date="2015-02" db="EMBL/GenBank/DDBJ databases">
        <title>Genome Assembly of Bacillaceae bacterium MTCC 8252.</title>
        <authorList>
            <person name="Verma A."/>
            <person name="Khatri I."/>
            <person name="Mual P."/>
            <person name="Subramanian S."/>
            <person name="Krishnamurthi S."/>
        </authorList>
    </citation>
    <scope>NUCLEOTIDE SEQUENCE [LARGE SCALE GENOMIC DNA]</scope>
    <source>
        <strain evidence="2">MTCC 8252</strain>
    </source>
</reference>
<organism evidence="2 3">
    <name type="scientific">Bacillus thermotolerans</name>
    <name type="common">Quasibacillus thermotolerans</name>
    <dbReference type="NCBI Taxonomy" id="1221996"/>
    <lineage>
        <taxon>Bacteria</taxon>
        <taxon>Bacillati</taxon>
        <taxon>Bacillota</taxon>
        <taxon>Bacilli</taxon>
        <taxon>Bacillales</taxon>
        <taxon>Bacillaceae</taxon>
        <taxon>Bacillus</taxon>
    </lineage>
</organism>
<dbReference type="EMBL" id="JWIR02000029">
    <property type="protein sequence ID" value="KKB40479.1"/>
    <property type="molecule type" value="Genomic_DNA"/>
</dbReference>
<sequence>MRYYFLGSFPLGGGFFIFIHIYGALEMSALFIQAKHQI</sequence>
<gene>
    <name evidence="2" type="ORF">QY95_01474</name>
</gene>
<keyword evidence="1" id="KW-0812">Transmembrane</keyword>
<name>A0A0F5I471_BACTR</name>
<evidence type="ECO:0000256" key="1">
    <source>
        <dbReference type="SAM" id="Phobius"/>
    </source>
</evidence>
<comment type="caution">
    <text evidence="2">The sequence shown here is derived from an EMBL/GenBank/DDBJ whole genome shotgun (WGS) entry which is preliminary data.</text>
</comment>
<dbReference type="Proteomes" id="UP000031563">
    <property type="component" value="Unassembled WGS sequence"/>
</dbReference>
<protein>
    <submittedName>
        <fullName evidence="2">Uncharacterized protein</fullName>
    </submittedName>
</protein>
<keyword evidence="1" id="KW-0472">Membrane</keyword>
<feature type="transmembrane region" description="Helical" evidence="1">
    <location>
        <begin position="12"/>
        <end position="32"/>
    </location>
</feature>
<accession>A0A0F5HQX3</accession>
<keyword evidence="1" id="KW-1133">Transmembrane helix</keyword>